<evidence type="ECO:0000256" key="5">
    <source>
        <dbReference type="ARBA" id="ARBA00022801"/>
    </source>
</evidence>
<dbReference type="PRINTS" id="PR00723">
    <property type="entry name" value="SUBTILISIN"/>
</dbReference>
<dbReference type="InterPro" id="IPR023828">
    <property type="entry name" value="Peptidase_S8_Ser-AS"/>
</dbReference>
<gene>
    <name evidence="11" type="ORF">M467_00520</name>
</gene>
<dbReference type="Proteomes" id="UP000016464">
    <property type="component" value="Unassembled WGS sequence"/>
</dbReference>
<dbReference type="GO" id="GO:0005576">
    <property type="term" value="C:extracellular region"/>
    <property type="evidence" value="ECO:0007669"/>
    <property type="project" value="UniProtKB-SubCell"/>
</dbReference>
<feature type="signal peptide" evidence="8">
    <location>
        <begin position="1"/>
        <end position="28"/>
    </location>
</feature>
<dbReference type="Gene3D" id="2.60.40.10">
    <property type="entry name" value="Immunoglobulins"/>
    <property type="match status" value="1"/>
</dbReference>
<feature type="active site" description="Charge relay system" evidence="7">
    <location>
        <position position="627"/>
    </location>
</feature>
<dbReference type="AlphaFoldDB" id="U1LEP0"/>
<keyword evidence="3" id="KW-0964">Secreted</keyword>
<dbReference type="CDD" id="cd07484">
    <property type="entry name" value="Peptidases_S8_Thermitase_like"/>
    <property type="match status" value="1"/>
</dbReference>
<dbReference type="InterPro" id="IPR000209">
    <property type="entry name" value="Peptidase_S8/S53_dom"/>
</dbReference>
<protein>
    <recommendedName>
        <fullName evidence="13">Peptidase S8</fullName>
    </recommendedName>
</protein>
<organism evidence="11 12">
    <name type="scientific">Exiguobacterium chiriqhucha RW-2</name>
    <dbReference type="NCBI Taxonomy" id="1345023"/>
    <lineage>
        <taxon>Bacteria</taxon>
        <taxon>Bacillati</taxon>
        <taxon>Bacillota</taxon>
        <taxon>Bacilli</taxon>
        <taxon>Bacillales</taxon>
        <taxon>Bacillales Family XII. Incertae Sedis</taxon>
        <taxon>Exiguobacterium</taxon>
    </lineage>
</organism>
<dbReference type="InterPro" id="IPR041498">
    <property type="entry name" value="Big_6"/>
</dbReference>
<comment type="subcellular location">
    <subcellularLocation>
        <location evidence="1">Secreted</location>
    </subcellularLocation>
</comment>
<dbReference type="GO" id="GO:0006508">
    <property type="term" value="P:proteolysis"/>
    <property type="evidence" value="ECO:0007669"/>
    <property type="project" value="UniProtKB-KW"/>
</dbReference>
<dbReference type="GO" id="GO:0004252">
    <property type="term" value="F:serine-type endopeptidase activity"/>
    <property type="evidence" value="ECO:0007669"/>
    <property type="project" value="UniProtKB-UniRule"/>
</dbReference>
<dbReference type="Pfam" id="PF17936">
    <property type="entry name" value="Big_6"/>
    <property type="match status" value="1"/>
</dbReference>
<dbReference type="PANTHER" id="PTHR43806:SF11">
    <property type="entry name" value="CEREVISIN-RELATED"/>
    <property type="match status" value="1"/>
</dbReference>
<comment type="similarity">
    <text evidence="2 7">Belongs to the peptidase S8 family.</text>
</comment>
<dbReference type="SUPFAM" id="SSF52743">
    <property type="entry name" value="Subtilisin-like"/>
    <property type="match status" value="1"/>
</dbReference>
<name>U1LEP0_9BACL</name>
<dbReference type="PATRIC" id="fig|1345023.5.peg.2770"/>
<proteinExistence type="inferred from homology"/>
<dbReference type="eggNOG" id="COG1404">
    <property type="taxonomic scope" value="Bacteria"/>
</dbReference>
<dbReference type="OrthoDB" id="9798386at2"/>
<dbReference type="PANTHER" id="PTHR43806">
    <property type="entry name" value="PEPTIDASE S8"/>
    <property type="match status" value="1"/>
</dbReference>
<evidence type="ECO:0000313" key="11">
    <source>
        <dbReference type="EMBL" id="ERG65738.1"/>
    </source>
</evidence>
<evidence type="ECO:0000256" key="4">
    <source>
        <dbReference type="ARBA" id="ARBA00022670"/>
    </source>
</evidence>
<dbReference type="PROSITE" id="PS00137">
    <property type="entry name" value="SUBTILASE_HIS"/>
    <property type="match status" value="1"/>
</dbReference>
<dbReference type="Pfam" id="PF00082">
    <property type="entry name" value="Peptidase_S8"/>
    <property type="match status" value="1"/>
</dbReference>
<dbReference type="InterPro" id="IPR015500">
    <property type="entry name" value="Peptidase_S8_subtilisin-rel"/>
</dbReference>
<keyword evidence="5 7" id="KW-0378">Hydrolase</keyword>
<dbReference type="Gene3D" id="3.40.50.200">
    <property type="entry name" value="Peptidase S8/S53 domain"/>
    <property type="match status" value="1"/>
</dbReference>
<feature type="active site" description="Charge relay system" evidence="7">
    <location>
        <position position="474"/>
    </location>
</feature>
<sequence length="873" mass="93922">MKATWKQVLSFVTVLMLVLALIPPQASADAGAGMQEAKTLSPGVEVTFETGTDATNTYWFKMERGTPSAMTHMEVQFDSTKLANISVYPSADLAAKDETFEQYRSSATQEDGQQSATIRFPYAWEGPYYIKVEYLPMMEEETVSPSDIKLVYNPVKLPVKYENIETEAGMCAVESILNPAPERDSMLKLIRRIQTEVLAQSESGNDLAALYYRTSPYLIKAMVKDGAKRQQAYNDLKALQPLMNALVDRKSYTLTQADEAAIERLQTLVTSSVPTALQAEVDKVAAKLGTGTLAGTPLQDVMGKFGVSIEVDDAPRYIVKYKSSPSKSLGKMNALSNVSAEKVDLGRPGDHFAVVDVEAASTKTQATAKSTLERDANVEFIEPVQTYQAFMADTSYDYQWSLNSKSVLAPFQDAGIGIDAYEALNLPARSVKVAVLDTGVDYRLLDFKGRVDIANEKNFVDPNGEGSAIDDHGHGTHVAGVIGAIQNNGTSMRGMMPAVSILPVKVLDASGSGDTEQIALGIKYAVDAGAKVINMSLGGSESRTIGYMLKYAYDRGVVVVAATGNDGDSSLSYPASSKYTISVGATNTFGIVSDYSNHGYGVDVVAPGTKVASLVPNGNVVYMDGTSMATPHVSAVVGLLLSTRPTLKVEEVRQLLHRTAEPVAFSGGDATEGMSYEDGLDYFMEDSEEELPFNYDYISGYGKVNVHYAASMLRLYAKPGIVRDNSTVFAASVQSGTTVTVYNGEKRLATGTSKQARVALNIGAQKAGTTLRVVYSNGKLVSSERLLVTTGARPKQPVVTTPRANAKQVTGRADAGMTVIVRDAKRRVIGKGTTGLTGSFVTKTRTLKKGERLSVHIEDAKGRASQMKQVIVK</sequence>
<evidence type="ECO:0008006" key="13">
    <source>
        <dbReference type="Google" id="ProtNLM"/>
    </source>
</evidence>
<evidence type="ECO:0000259" key="10">
    <source>
        <dbReference type="Pfam" id="PF17936"/>
    </source>
</evidence>
<dbReference type="STRING" id="1385984.GCA_000702565_02933"/>
<feature type="domain" description="Bacterial Ig" evidence="10">
    <location>
        <begin position="794"/>
        <end position="872"/>
    </location>
</feature>
<reference evidence="11 12" key="1">
    <citation type="journal article" date="2013" name="Genome Announc.">
        <title>Draft Genome Sequence of Exiguobacterium pavilionensis Strain RW-2, with Wide Thermal, Salinity, and pH Tolerance, Isolated from Modern Freshwater Microbialites.</title>
        <authorList>
            <person name="White R.A.III."/>
            <person name="Grassa C.J."/>
            <person name="Suttle C.A."/>
        </authorList>
    </citation>
    <scope>NUCLEOTIDE SEQUENCE [LARGE SCALE GENOMIC DNA]</scope>
    <source>
        <strain evidence="11 12">RW-2</strain>
    </source>
</reference>
<dbReference type="InterPro" id="IPR036852">
    <property type="entry name" value="Peptidase_S8/S53_dom_sf"/>
</dbReference>
<comment type="caution">
    <text evidence="11">The sequence shown here is derived from an EMBL/GenBank/DDBJ whole genome shotgun (WGS) entry which is preliminary data.</text>
</comment>
<dbReference type="RefSeq" id="WP_021067924.1">
    <property type="nucleotide sequence ID" value="NZ_ATCL01000022.1"/>
</dbReference>
<dbReference type="InterPro" id="IPR013783">
    <property type="entry name" value="Ig-like_fold"/>
</dbReference>
<evidence type="ECO:0000256" key="3">
    <source>
        <dbReference type="ARBA" id="ARBA00022525"/>
    </source>
</evidence>
<dbReference type="EMBL" id="ATCL01000022">
    <property type="protein sequence ID" value="ERG65738.1"/>
    <property type="molecule type" value="Genomic_DNA"/>
</dbReference>
<evidence type="ECO:0000313" key="12">
    <source>
        <dbReference type="Proteomes" id="UP000016464"/>
    </source>
</evidence>
<keyword evidence="12" id="KW-1185">Reference proteome</keyword>
<dbReference type="PROSITE" id="PS51892">
    <property type="entry name" value="SUBTILASE"/>
    <property type="match status" value="1"/>
</dbReference>
<keyword evidence="4 7" id="KW-0645">Protease</keyword>
<evidence type="ECO:0000256" key="7">
    <source>
        <dbReference type="PROSITE-ProRule" id="PRU01240"/>
    </source>
</evidence>
<feature type="chain" id="PRO_5004617009" description="Peptidase S8" evidence="8">
    <location>
        <begin position="29"/>
        <end position="873"/>
    </location>
</feature>
<feature type="domain" description="Peptidase S8/S53" evidence="9">
    <location>
        <begin position="429"/>
        <end position="664"/>
    </location>
</feature>
<evidence type="ECO:0000259" key="9">
    <source>
        <dbReference type="Pfam" id="PF00082"/>
    </source>
</evidence>
<accession>U1LEP0</accession>
<keyword evidence="8" id="KW-0732">Signal</keyword>
<dbReference type="InterPro" id="IPR034084">
    <property type="entry name" value="Thermitase-like_dom"/>
</dbReference>
<evidence type="ECO:0000256" key="1">
    <source>
        <dbReference type="ARBA" id="ARBA00004613"/>
    </source>
</evidence>
<feature type="active site" description="Charge relay system" evidence="7">
    <location>
        <position position="437"/>
    </location>
</feature>
<dbReference type="InterPro" id="IPR050131">
    <property type="entry name" value="Peptidase_S8_subtilisin-like"/>
</dbReference>
<evidence type="ECO:0000256" key="2">
    <source>
        <dbReference type="ARBA" id="ARBA00011073"/>
    </source>
</evidence>
<dbReference type="InterPro" id="IPR022398">
    <property type="entry name" value="Peptidase_S8_His-AS"/>
</dbReference>
<keyword evidence="6 7" id="KW-0720">Serine protease</keyword>
<evidence type="ECO:0000256" key="6">
    <source>
        <dbReference type="ARBA" id="ARBA00022825"/>
    </source>
</evidence>
<dbReference type="PROSITE" id="PS00138">
    <property type="entry name" value="SUBTILASE_SER"/>
    <property type="match status" value="1"/>
</dbReference>
<evidence type="ECO:0000256" key="8">
    <source>
        <dbReference type="SAM" id="SignalP"/>
    </source>
</evidence>